<accession>A0A0V1MHJ3</accession>
<dbReference type="Proteomes" id="UP000054843">
    <property type="component" value="Unassembled WGS sequence"/>
</dbReference>
<keyword evidence="2" id="KW-1185">Reference proteome</keyword>
<dbReference type="AlphaFoldDB" id="A0A0V1MHJ3"/>
<sequence>MNFAQHRQPSLTALLFNCRHFSLHSRIQIEIVREALQQQAAINGVNFIHQCCEIASVGFKLIVKINNNVGSVDERRSQRRIGSHFQPDNEEKLLVSDFLAVGVIDDGAQPAGVQGAGIEVQNLNVGRFQRQHVEHGHPGRPAQADHAERRCRAFCQRGAHVDDQLLLALAEHGPKAGVGDQHRDHVHVQGLLQDLLVAHLNHRLVEHVQRARVVHHQAELELFVPESVGELYGTQIIQILVAVRLGQVPSEQMDVKTTIPLVHPLTHHAQSASMSGREYEHRFRTEQRGHVLCQGAAEILTSAGDHANCLAVPKFTSAHCSHKCG</sequence>
<evidence type="ECO:0000313" key="1">
    <source>
        <dbReference type="EMBL" id="KRZ71071.1"/>
    </source>
</evidence>
<comment type="caution">
    <text evidence="1">The sequence shown here is derived from an EMBL/GenBank/DDBJ whole genome shotgun (WGS) entry which is preliminary data.</text>
</comment>
<name>A0A0V1MHJ3_9BILA</name>
<organism evidence="1 2">
    <name type="scientific">Trichinella papuae</name>
    <dbReference type="NCBI Taxonomy" id="268474"/>
    <lineage>
        <taxon>Eukaryota</taxon>
        <taxon>Metazoa</taxon>
        <taxon>Ecdysozoa</taxon>
        <taxon>Nematoda</taxon>
        <taxon>Enoplea</taxon>
        <taxon>Dorylaimia</taxon>
        <taxon>Trichinellida</taxon>
        <taxon>Trichinellidae</taxon>
        <taxon>Trichinella</taxon>
    </lineage>
</organism>
<dbReference type="STRING" id="268474.A0A0V1MHJ3"/>
<gene>
    <name evidence="1" type="ORF">T10_9029</name>
</gene>
<protein>
    <submittedName>
        <fullName evidence="1">Uncharacterized protein</fullName>
    </submittedName>
</protein>
<proteinExistence type="predicted"/>
<dbReference type="EMBL" id="JYDO01000103">
    <property type="protein sequence ID" value="KRZ71071.1"/>
    <property type="molecule type" value="Genomic_DNA"/>
</dbReference>
<reference evidence="1 2" key="1">
    <citation type="submission" date="2015-01" db="EMBL/GenBank/DDBJ databases">
        <title>Evolution of Trichinella species and genotypes.</title>
        <authorList>
            <person name="Korhonen P.K."/>
            <person name="Edoardo P."/>
            <person name="Giuseppe L.R."/>
            <person name="Gasser R.B."/>
        </authorList>
    </citation>
    <scope>NUCLEOTIDE SEQUENCE [LARGE SCALE GENOMIC DNA]</scope>
    <source>
        <strain evidence="1">ISS1980</strain>
    </source>
</reference>
<evidence type="ECO:0000313" key="2">
    <source>
        <dbReference type="Proteomes" id="UP000054843"/>
    </source>
</evidence>